<name>A0A2P4SQM8_BAMTH</name>
<dbReference type="OrthoDB" id="9938154at2759"/>
<evidence type="ECO:0000256" key="4">
    <source>
        <dbReference type="ARBA" id="ARBA00022525"/>
    </source>
</evidence>
<evidence type="ECO:0000256" key="2">
    <source>
        <dbReference type="ARBA" id="ARBA00008813"/>
    </source>
</evidence>
<keyword evidence="3 7" id="KW-0202">Cytokine</keyword>
<dbReference type="GO" id="GO:0005125">
    <property type="term" value="F:cytokine activity"/>
    <property type="evidence" value="ECO:0007669"/>
    <property type="project" value="UniProtKB-UniRule"/>
</dbReference>
<dbReference type="PANTHER" id="PTHR48482">
    <property type="entry name" value="INTERLEUKIN-19-RELATED"/>
    <property type="match status" value="1"/>
</dbReference>
<evidence type="ECO:0000256" key="3">
    <source>
        <dbReference type="ARBA" id="ARBA00022514"/>
    </source>
</evidence>
<evidence type="ECO:0000256" key="5">
    <source>
        <dbReference type="ARBA" id="ARBA00022729"/>
    </source>
</evidence>
<evidence type="ECO:0000313" key="9">
    <source>
        <dbReference type="Proteomes" id="UP000237246"/>
    </source>
</evidence>
<dbReference type="AlphaFoldDB" id="A0A2P4SQM8"/>
<protein>
    <recommendedName>
        <fullName evidence="7">Interleukin family protein</fullName>
    </recommendedName>
</protein>
<dbReference type="Proteomes" id="UP000237246">
    <property type="component" value="Unassembled WGS sequence"/>
</dbReference>
<reference evidence="8 9" key="1">
    <citation type="submission" date="2018-01" db="EMBL/GenBank/DDBJ databases">
        <title>Comparison of the Chinese Bamboo Partridge and Red Junglefowl genome sequences highlights the importance of demography in genome evolution.</title>
        <authorList>
            <person name="Tiley G.P."/>
            <person name="Kimball R.T."/>
            <person name="Braun E.L."/>
            <person name="Burleigh J.G."/>
        </authorList>
    </citation>
    <scope>NUCLEOTIDE SEQUENCE [LARGE SCALE GENOMIC DNA]</scope>
    <source>
        <strain evidence="8">RTK389</strain>
        <tissue evidence="8">Blood</tissue>
    </source>
</reference>
<keyword evidence="4 7" id="KW-0964">Secreted</keyword>
<comment type="similarity">
    <text evidence="2 7">Belongs to the IL-10 family.</text>
</comment>
<evidence type="ECO:0000313" key="8">
    <source>
        <dbReference type="EMBL" id="POI26418.1"/>
    </source>
</evidence>
<keyword evidence="5 7" id="KW-0732">Signal</keyword>
<comment type="caution">
    <text evidence="8">The sequence shown here is derived from an EMBL/GenBank/DDBJ whole genome shotgun (WGS) entry which is preliminary data.</text>
</comment>
<evidence type="ECO:0000256" key="1">
    <source>
        <dbReference type="ARBA" id="ARBA00004613"/>
    </source>
</evidence>
<comment type="subcellular location">
    <subcellularLocation>
        <location evidence="1 7">Secreted</location>
    </subcellularLocation>
</comment>
<keyword evidence="9" id="KW-1185">Reference proteome</keyword>
<feature type="chain" id="PRO_5031611053" description="Interleukin family protein" evidence="7">
    <location>
        <begin position="23"/>
        <end position="176"/>
    </location>
</feature>
<dbReference type="InterPro" id="IPR009079">
    <property type="entry name" value="4_helix_cytokine-like_core"/>
</dbReference>
<dbReference type="InterPro" id="IPR020443">
    <property type="entry name" value="IL-10/19/20/24/26"/>
</dbReference>
<dbReference type="PRINTS" id="PR01937">
    <property type="entry name" value="INTRLEUKIN24"/>
</dbReference>
<accession>A0A2P4SQM8</accession>
<dbReference type="Pfam" id="PF00726">
    <property type="entry name" value="IL10"/>
    <property type="match status" value="1"/>
</dbReference>
<dbReference type="SUPFAM" id="SSF47266">
    <property type="entry name" value="4-helical cytokines"/>
    <property type="match status" value="1"/>
</dbReference>
<dbReference type="GO" id="GO:0005615">
    <property type="term" value="C:extracellular space"/>
    <property type="evidence" value="ECO:0007669"/>
    <property type="project" value="UniProtKB-UniRule"/>
</dbReference>
<feature type="disulfide bond" evidence="6">
    <location>
        <begin position="33"/>
        <end position="126"/>
    </location>
</feature>
<evidence type="ECO:0000256" key="7">
    <source>
        <dbReference type="RuleBase" id="RU368043"/>
    </source>
</evidence>
<proteinExistence type="inferred from homology"/>
<organism evidence="8 9">
    <name type="scientific">Bambusicola thoracicus</name>
    <name type="common">Chinese bamboo-partridge</name>
    <name type="synonym">Perdix thoracica</name>
    <dbReference type="NCBI Taxonomy" id="9083"/>
    <lineage>
        <taxon>Eukaryota</taxon>
        <taxon>Metazoa</taxon>
        <taxon>Chordata</taxon>
        <taxon>Craniata</taxon>
        <taxon>Vertebrata</taxon>
        <taxon>Euteleostomi</taxon>
        <taxon>Archelosauria</taxon>
        <taxon>Archosauria</taxon>
        <taxon>Dinosauria</taxon>
        <taxon>Saurischia</taxon>
        <taxon>Theropoda</taxon>
        <taxon>Coelurosauria</taxon>
        <taxon>Aves</taxon>
        <taxon>Neognathae</taxon>
        <taxon>Galloanserae</taxon>
        <taxon>Galliformes</taxon>
        <taxon>Phasianidae</taxon>
        <taxon>Perdicinae</taxon>
        <taxon>Bambusicola</taxon>
    </lineage>
</organism>
<dbReference type="InterPro" id="IPR020444">
    <property type="entry name" value="IL-24"/>
</dbReference>
<feature type="signal peptide" evidence="7">
    <location>
        <begin position="1"/>
        <end position="22"/>
    </location>
</feature>
<evidence type="ECO:0000256" key="6">
    <source>
        <dbReference type="PIRSR" id="PIRSR620443-51"/>
    </source>
</evidence>
<dbReference type="PANTHER" id="PTHR48482:SF3">
    <property type="entry name" value="INTERLEUKIN-19"/>
    <property type="match status" value="1"/>
</dbReference>
<keyword evidence="6" id="KW-1015">Disulfide bond</keyword>
<feature type="disulfide bond" evidence="6">
    <location>
        <begin position="81"/>
        <end position="134"/>
    </location>
</feature>
<comment type="function">
    <text evidence="7">Immune regulatory cytokine.</text>
</comment>
<dbReference type="EMBL" id="PPHD01028863">
    <property type="protein sequence ID" value="POI26418.1"/>
    <property type="molecule type" value="Genomic_DNA"/>
</dbReference>
<sequence length="176" mass="19939">MLGSRVLLCLCSMTCCLTMLQAAGNTILHFGPCRISMSMSEIRAGFTAIKTNIQARDPIRTLSILSHPHSLHRVQPSDKCCIVHKLFNFYVDKVFKHCQTENSYINRKISSIANSFLSIKRKLEQCHDENKCLCGQEPTERFKQILVNYEGLNVTSAAMKSLGELDILLDWMEKSP</sequence>
<dbReference type="Gene3D" id="1.20.1250.10">
    <property type="match status" value="1"/>
</dbReference>
<feature type="disulfide bond" evidence="6">
    <location>
        <begin position="80"/>
        <end position="132"/>
    </location>
</feature>
<gene>
    <name evidence="8" type="ORF">CIB84_009833</name>
</gene>